<evidence type="ECO:0000313" key="4">
    <source>
        <dbReference type="Proteomes" id="UP000027730"/>
    </source>
</evidence>
<dbReference type="RefSeq" id="XP_013429953.1">
    <property type="nucleotide sequence ID" value="XM_013574499.1"/>
</dbReference>
<dbReference type="EMBL" id="KL584704">
    <property type="protein sequence ID" value="KEQ76325.1"/>
    <property type="molecule type" value="Genomic_DNA"/>
</dbReference>
<feature type="transmembrane region" description="Helical" evidence="1">
    <location>
        <begin position="256"/>
        <end position="274"/>
    </location>
</feature>
<reference evidence="3 4" key="1">
    <citation type="journal article" date="2014" name="BMC Genomics">
        <title>Genome sequencing of four Aureobasidium pullulans varieties: biotechnological potential, stress tolerance, and description of new species.</title>
        <authorList>
            <person name="Gostin Ar C."/>
            <person name="Ohm R.A."/>
            <person name="Kogej T."/>
            <person name="Sonjak S."/>
            <person name="Turk M."/>
            <person name="Zajc J."/>
            <person name="Zalar P."/>
            <person name="Grube M."/>
            <person name="Sun H."/>
            <person name="Han J."/>
            <person name="Sharma A."/>
            <person name="Chiniquy J."/>
            <person name="Ngan C.Y."/>
            <person name="Lipzen A."/>
            <person name="Barry K."/>
            <person name="Grigoriev I.V."/>
            <person name="Gunde-Cimerman N."/>
        </authorList>
    </citation>
    <scope>NUCLEOTIDE SEQUENCE [LARGE SCALE GENOMIC DNA]</scope>
    <source>
        <strain evidence="3 4">CBS 147.97</strain>
    </source>
</reference>
<feature type="transmembrane region" description="Helical" evidence="1">
    <location>
        <begin position="104"/>
        <end position="126"/>
    </location>
</feature>
<evidence type="ECO:0000313" key="3">
    <source>
        <dbReference type="EMBL" id="KEQ76325.1"/>
    </source>
</evidence>
<dbReference type="PANTHER" id="PTHR39614">
    <property type="entry name" value="INTEGRAL MEMBRANE PROTEIN"/>
    <property type="match status" value="1"/>
</dbReference>
<feature type="non-terminal residue" evidence="3">
    <location>
        <position position="304"/>
    </location>
</feature>
<dbReference type="Pfam" id="PF20684">
    <property type="entry name" value="Fung_rhodopsin"/>
    <property type="match status" value="1"/>
</dbReference>
<feature type="transmembrane region" description="Helical" evidence="1">
    <location>
        <begin position="62"/>
        <end position="84"/>
    </location>
</feature>
<protein>
    <recommendedName>
        <fullName evidence="2">Rhodopsin domain-containing protein</fullName>
    </recommendedName>
</protein>
<dbReference type="HOGENOM" id="CLU_036632_1_2_1"/>
<feature type="domain" description="Rhodopsin" evidence="2">
    <location>
        <begin position="47"/>
        <end position="279"/>
    </location>
</feature>
<name>A0A074WT02_9PEZI</name>
<dbReference type="GeneID" id="25408049"/>
<keyword evidence="1" id="KW-0812">Transmembrane</keyword>
<feature type="transmembrane region" description="Helical" evidence="1">
    <location>
        <begin position="189"/>
        <end position="208"/>
    </location>
</feature>
<feature type="transmembrane region" description="Helical" evidence="1">
    <location>
        <begin position="138"/>
        <end position="160"/>
    </location>
</feature>
<dbReference type="Proteomes" id="UP000027730">
    <property type="component" value="Unassembled WGS sequence"/>
</dbReference>
<keyword evidence="4" id="KW-1185">Reference proteome</keyword>
<keyword evidence="1" id="KW-0472">Membrane</keyword>
<evidence type="ECO:0000259" key="2">
    <source>
        <dbReference type="Pfam" id="PF20684"/>
    </source>
</evidence>
<dbReference type="OrthoDB" id="3918601at2759"/>
<gene>
    <name evidence="3" type="ORF">M436DRAFT_20350</name>
</gene>
<dbReference type="STRING" id="1043004.A0A074WT02"/>
<feature type="non-terminal residue" evidence="3">
    <location>
        <position position="1"/>
    </location>
</feature>
<feature type="transmembrane region" description="Helical" evidence="1">
    <location>
        <begin position="215"/>
        <end position="236"/>
    </location>
</feature>
<organism evidence="3 4">
    <name type="scientific">Aureobasidium namibiae CBS 147.97</name>
    <dbReference type="NCBI Taxonomy" id="1043004"/>
    <lineage>
        <taxon>Eukaryota</taxon>
        <taxon>Fungi</taxon>
        <taxon>Dikarya</taxon>
        <taxon>Ascomycota</taxon>
        <taxon>Pezizomycotina</taxon>
        <taxon>Dothideomycetes</taxon>
        <taxon>Dothideomycetidae</taxon>
        <taxon>Dothideales</taxon>
        <taxon>Saccotheciaceae</taxon>
        <taxon>Aureobasidium</taxon>
    </lineage>
</organism>
<sequence length="304" mass="33945">NLTALSTDDLPPDVHFFAQLTATDHSGVVWVVCIISLTYALLCSSVRFILRRGMYSFDDAALLVSTLACIVQHTFVFIALRNGLGLSSSINDSKHREALANSSYTRLVIFFVVHYLAKISLTLFTRRLFYGQERLNEIICDILLALNFIFGITSILLLSIDCPSGWYFRSKDLCPKLDTRWIVIKTLDISSEIALVLVPIVLICRILLNPKHKAIIIGTFAARLPVIAFTVLHLYYLDKSMDKYGDRGLEVVQPVVWLQILLLWSMVTASLPSFRPLVSPFDTVVEESSDRSSPVSNGAALVMG</sequence>
<dbReference type="AlphaFoldDB" id="A0A074WT02"/>
<evidence type="ECO:0000256" key="1">
    <source>
        <dbReference type="SAM" id="Phobius"/>
    </source>
</evidence>
<dbReference type="PANTHER" id="PTHR39614:SF2">
    <property type="entry name" value="INTEGRAL MEMBRANE PROTEIN"/>
    <property type="match status" value="1"/>
</dbReference>
<accession>A0A074WT02</accession>
<proteinExistence type="predicted"/>
<dbReference type="InterPro" id="IPR049326">
    <property type="entry name" value="Rhodopsin_dom_fungi"/>
</dbReference>
<feature type="transmembrane region" description="Helical" evidence="1">
    <location>
        <begin position="28"/>
        <end position="50"/>
    </location>
</feature>
<keyword evidence="1" id="KW-1133">Transmembrane helix</keyword>